<keyword evidence="3" id="KW-1185">Reference proteome</keyword>
<reference evidence="4" key="1">
    <citation type="submission" date="2025-08" db="UniProtKB">
        <authorList>
            <consortium name="RefSeq"/>
        </authorList>
    </citation>
    <scope>IDENTIFICATION</scope>
    <source>
        <tissue evidence="4">Whole organism</tissue>
    </source>
</reference>
<accession>A0A8B7PI08</accession>
<feature type="region of interest" description="Disordered" evidence="1">
    <location>
        <begin position="83"/>
        <end position="184"/>
    </location>
</feature>
<evidence type="ECO:0000313" key="4">
    <source>
        <dbReference type="RefSeq" id="XP_018025789.1"/>
    </source>
</evidence>
<feature type="compositionally biased region" description="Low complexity" evidence="1">
    <location>
        <begin position="133"/>
        <end position="184"/>
    </location>
</feature>
<dbReference type="Proteomes" id="UP000694843">
    <property type="component" value="Unplaced"/>
</dbReference>
<protein>
    <submittedName>
        <fullName evidence="4">Bifunctional endo-1,4-beta-xylanase XylA</fullName>
    </submittedName>
</protein>
<sequence>MMNKLTIVLLLGLAALIFADSDEFPSFRSRSWDDDSDERFGGNFRSFNTRHTNVHWAAAQRPSTSSWRRRDYSNSVESDERWGGSRGWARPATTSNTHWNTPTRATWKTPVKSTWNNPAWDNQIGQSWNGAHSNSIWSNSGSRSNPFNWASQSKWNQGNSWNSKKSSNQGKWNNNNNQWNKRWW</sequence>
<evidence type="ECO:0000313" key="3">
    <source>
        <dbReference type="Proteomes" id="UP000694843"/>
    </source>
</evidence>
<evidence type="ECO:0000256" key="1">
    <source>
        <dbReference type="SAM" id="MobiDB-lite"/>
    </source>
</evidence>
<dbReference type="KEGG" id="hazt:108681278"/>
<organism evidence="3 4">
    <name type="scientific">Hyalella azteca</name>
    <name type="common">Amphipod</name>
    <dbReference type="NCBI Taxonomy" id="294128"/>
    <lineage>
        <taxon>Eukaryota</taxon>
        <taxon>Metazoa</taxon>
        <taxon>Ecdysozoa</taxon>
        <taxon>Arthropoda</taxon>
        <taxon>Crustacea</taxon>
        <taxon>Multicrustacea</taxon>
        <taxon>Malacostraca</taxon>
        <taxon>Eumalacostraca</taxon>
        <taxon>Peracarida</taxon>
        <taxon>Amphipoda</taxon>
        <taxon>Senticaudata</taxon>
        <taxon>Talitrida</taxon>
        <taxon>Talitroidea</taxon>
        <taxon>Hyalellidae</taxon>
        <taxon>Hyalella</taxon>
    </lineage>
</organism>
<dbReference type="OrthoDB" id="10632669at2759"/>
<feature type="compositionally biased region" description="Polar residues" evidence="1">
    <location>
        <begin position="92"/>
        <end position="132"/>
    </location>
</feature>
<proteinExistence type="predicted"/>
<feature type="chain" id="PRO_5034924357" evidence="2">
    <location>
        <begin position="20"/>
        <end position="184"/>
    </location>
</feature>
<dbReference type="GeneID" id="108681278"/>
<feature type="signal peptide" evidence="2">
    <location>
        <begin position="1"/>
        <end position="19"/>
    </location>
</feature>
<dbReference type="AlphaFoldDB" id="A0A8B7PI08"/>
<gene>
    <name evidence="4" type="primary">LOC108681278</name>
</gene>
<name>A0A8B7PI08_HYAAZ</name>
<evidence type="ECO:0000256" key="2">
    <source>
        <dbReference type="SAM" id="SignalP"/>
    </source>
</evidence>
<keyword evidence="2" id="KW-0732">Signal</keyword>
<dbReference type="RefSeq" id="XP_018025789.1">
    <property type="nucleotide sequence ID" value="XM_018170300.2"/>
</dbReference>